<dbReference type="AlphaFoldDB" id="A0A160T505"/>
<feature type="compositionally biased region" description="Low complexity" evidence="1">
    <location>
        <begin position="1"/>
        <end position="18"/>
    </location>
</feature>
<name>A0A160T505_9CHLR</name>
<proteinExistence type="predicted"/>
<dbReference type="KEGG" id="pbf:CFX0092_A2330"/>
<evidence type="ECO:0000313" key="2">
    <source>
        <dbReference type="EMBL" id="CUS04208.2"/>
    </source>
</evidence>
<dbReference type="Proteomes" id="UP000215027">
    <property type="component" value="Chromosome I"/>
</dbReference>
<reference evidence="2" key="1">
    <citation type="submission" date="2016-01" db="EMBL/GenBank/DDBJ databases">
        <authorList>
            <person name="Mcilroy J.S."/>
            <person name="Karst M S."/>
            <person name="Albertsen M."/>
        </authorList>
    </citation>
    <scope>NUCLEOTIDE SEQUENCE</scope>
    <source>
        <strain evidence="2">Cfx-K</strain>
    </source>
</reference>
<protein>
    <submittedName>
        <fullName evidence="2">Uncharacterized protein</fullName>
    </submittedName>
</protein>
<accession>A0A160T505</accession>
<dbReference type="EMBL" id="LN890655">
    <property type="protein sequence ID" value="CUS04208.2"/>
    <property type="molecule type" value="Genomic_DNA"/>
</dbReference>
<sequence>MTTTTLQTNQPKTNPNPTDRFEKWIQAPLTHYRSAYIGSEWQLYLAQSVTSTSASQASANVLPTSLPALFQSIAQEEERQLLSDWLAIAESTFDFWDNDLDADYDNL</sequence>
<evidence type="ECO:0000256" key="1">
    <source>
        <dbReference type="SAM" id="MobiDB-lite"/>
    </source>
</evidence>
<gene>
    <name evidence="2" type="ORF">CFX0092_A2330</name>
</gene>
<feature type="region of interest" description="Disordered" evidence="1">
    <location>
        <begin position="1"/>
        <end position="20"/>
    </location>
</feature>
<keyword evidence="3" id="KW-1185">Reference proteome</keyword>
<organism evidence="2 3">
    <name type="scientific">Candidatus Promineifilum breve</name>
    <dbReference type="NCBI Taxonomy" id="1806508"/>
    <lineage>
        <taxon>Bacteria</taxon>
        <taxon>Bacillati</taxon>
        <taxon>Chloroflexota</taxon>
        <taxon>Ardenticatenia</taxon>
        <taxon>Candidatus Promineifilales</taxon>
        <taxon>Candidatus Promineifilaceae</taxon>
        <taxon>Candidatus Promineifilum</taxon>
    </lineage>
</organism>
<dbReference type="RefSeq" id="WP_095043589.1">
    <property type="nucleotide sequence ID" value="NZ_LN890655.1"/>
</dbReference>
<evidence type="ECO:0000313" key="3">
    <source>
        <dbReference type="Proteomes" id="UP000215027"/>
    </source>
</evidence>